<protein>
    <submittedName>
        <fullName evidence="9">Molybdopterin-containing oxidoreductase III, DMSO/TMAO/BSO reductase family, catalytic subunit</fullName>
    </submittedName>
</protein>
<gene>
    <name evidence="9" type="ORF">CCON33237_1371</name>
</gene>
<dbReference type="AlphaFoldDB" id="A0A0M5MKM9"/>
<evidence type="ECO:0000256" key="1">
    <source>
        <dbReference type="ARBA" id="ARBA00001942"/>
    </source>
</evidence>
<keyword evidence="4" id="KW-0479">Metal-binding</keyword>
<proteinExistence type="inferred from homology"/>
<dbReference type="InterPro" id="IPR006656">
    <property type="entry name" value="Mopterin_OxRdtase"/>
</dbReference>
<comment type="cofactor">
    <cofactor evidence="1">
        <name>Mo-bis(molybdopterin guanine dinucleotide)</name>
        <dbReference type="ChEBI" id="CHEBI:60539"/>
    </cofactor>
</comment>
<evidence type="ECO:0000313" key="9">
    <source>
        <dbReference type="EMBL" id="ALF48025.1"/>
    </source>
</evidence>
<sequence>MKRRDFLRLSALGAASLQAKELGSAEQALFDKQSGLSANKFGPFYVRTIAGRVVETVPFEGDAYPNELNNAVIDYIQNESRVKYPFVRKSFLANPNNPKPELRGKEEFVRVSWDEAIKLSAKILKENFDKYGAEAIYGQVYQWGSLGKVGHSQKTAKRLLNVLGGYVNELGGYSYGAATVIMPHVTGFVDPALAPTKWEAILKNAKTIVFWGTNPVVSNKIAIGVPLHNSYKYYDEIRKKGESGEMKIYSVDVYHNDSAKYFDSKYLEVVPCTDTAMMIGMCNYLFEKDLYSKEFIEKYTVGFDKFKEYMLGTKDGVNKNLAWASKICGVSEQDLAKFSEDLAKNDSVIISGYAIQRQDNGEMAYWALVTLNAMLGHIGKEGCGFVTNDGMHKNADESFIAPKLVAFETKVPQKFIDSGLVPKTKGYDMPNSRLIDALLKPGKEITRNGKSYKLPKIRVMFNANGSTFTRHPDANRAIKAMRNVNAIITCEPFWTSTAKFSDIVLPAALEYERTDIEMANSTSEYLFAIKPLVKPFGESKSDFEIARLIAKEWGREEAFSEGKSELEWVNTIYEDAVKKAAELGYESMPSFEEFWEKGYFRFDKIDEKKRYFTNYKKFRDDPVANPLKTPSGKIEIYSETVAGFGYDDCPPHAAWLEPFEWLGAKNKKYPIAISGAHSKFRLHSQLNNSVLRNFNEIAEREPVLINPKTAEARGIKMGDVVRVFNDRGEILCGAFVTEDVPQNVVIVSEGAWYDPEKPGEKSLCLHGNLNVLTKDVPSSKMSQSNTAHTSLVEIEKFKGVPKRVTAFDIPKIGVMHA</sequence>
<dbReference type="KEGG" id="ccoc:CCON33237_1371"/>
<dbReference type="GO" id="GO:0009055">
    <property type="term" value="F:electron transfer activity"/>
    <property type="evidence" value="ECO:0007669"/>
    <property type="project" value="TreeGrafter"/>
</dbReference>
<dbReference type="RefSeq" id="WP_054196970.1">
    <property type="nucleotide sequence ID" value="NZ_CABMKQ010000042.1"/>
</dbReference>
<name>A0A0M5MKM9_9BACT</name>
<evidence type="ECO:0000256" key="5">
    <source>
        <dbReference type="ARBA" id="ARBA00023002"/>
    </source>
</evidence>
<dbReference type="Gene3D" id="2.40.40.20">
    <property type="match status" value="1"/>
</dbReference>
<dbReference type="Pfam" id="PF01568">
    <property type="entry name" value="Molydop_binding"/>
    <property type="match status" value="1"/>
</dbReference>
<dbReference type="InterPro" id="IPR009010">
    <property type="entry name" value="Asp_de-COase-like_dom_sf"/>
</dbReference>
<dbReference type="PANTHER" id="PTHR43742">
    <property type="entry name" value="TRIMETHYLAMINE-N-OXIDE REDUCTASE"/>
    <property type="match status" value="1"/>
</dbReference>
<feature type="domain" description="Molybdopterin oxidoreductase N-terminal" evidence="8">
    <location>
        <begin position="38"/>
        <end position="74"/>
    </location>
</feature>
<dbReference type="SUPFAM" id="SSF50692">
    <property type="entry name" value="ADC-like"/>
    <property type="match status" value="1"/>
</dbReference>
<evidence type="ECO:0000259" key="7">
    <source>
        <dbReference type="Pfam" id="PF01568"/>
    </source>
</evidence>
<dbReference type="GO" id="GO:0030151">
    <property type="term" value="F:molybdenum ion binding"/>
    <property type="evidence" value="ECO:0007669"/>
    <property type="project" value="TreeGrafter"/>
</dbReference>
<dbReference type="SUPFAM" id="SSF53706">
    <property type="entry name" value="Formate dehydrogenase/DMSO reductase, domains 1-3"/>
    <property type="match status" value="1"/>
</dbReference>
<dbReference type="PANTHER" id="PTHR43742:SF10">
    <property type="entry name" value="TRIMETHYLAMINE-N-OXIDE REDUCTASE 2"/>
    <property type="match status" value="1"/>
</dbReference>
<organism evidence="9 10">
    <name type="scientific">Campylobacter concisus</name>
    <dbReference type="NCBI Taxonomy" id="199"/>
    <lineage>
        <taxon>Bacteria</taxon>
        <taxon>Pseudomonadati</taxon>
        <taxon>Campylobacterota</taxon>
        <taxon>Epsilonproteobacteria</taxon>
        <taxon>Campylobacterales</taxon>
        <taxon>Campylobacteraceae</taxon>
        <taxon>Campylobacter</taxon>
    </lineage>
</organism>
<dbReference type="Proteomes" id="UP000066049">
    <property type="component" value="Chromosome"/>
</dbReference>
<dbReference type="GO" id="GO:0016491">
    <property type="term" value="F:oxidoreductase activity"/>
    <property type="evidence" value="ECO:0007669"/>
    <property type="project" value="UniProtKB-KW"/>
</dbReference>
<dbReference type="Gene3D" id="3.90.55.10">
    <property type="entry name" value="Dimethylsulfoxide Reductase, domain 3"/>
    <property type="match status" value="1"/>
</dbReference>
<dbReference type="GO" id="GO:0043546">
    <property type="term" value="F:molybdopterin cofactor binding"/>
    <property type="evidence" value="ECO:0007669"/>
    <property type="project" value="InterPro"/>
</dbReference>
<evidence type="ECO:0000256" key="2">
    <source>
        <dbReference type="ARBA" id="ARBA00010312"/>
    </source>
</evidence>
<dbReference type="EMBL" id="CP012541">
    <property type="protein sequence ID" value="ALF48025.1"/>
    <property type="molecule type" value="Genomic_DNA"/>
</dbReference>
<accession>A0A0M5MKM9</accession>
<dbReference type="Pfam" id="PF18364">
    <property type="entry name" value="Molybdopterin_N"/>
    <property type="match status" value="1"/>
</dbReference>
<evidence type="ECO:0000256" key="4">
    <source>
        <dbReference type="ARBA" id="ARBA00022723"/>
    </source>
</evidence>
<evidence type="ECO:0000313" key="10">
    <source>
        <dbReference type="Proteomes" id="UP000066049"/>
    </source>
</evidence>
<dbReference type="Gene3D" id="3.40.50.740">
    <property type="match status" value="1"/>
</dbReference>
<evidence type="ECO:0000259" key="8">
    <source>
        <dbReference type="Pfam" id="PF18364"/>
    </source>
</evidence>
<feature type="domain" description="Molybdopterin dinucleotide-binding" evidence="7">
    <location>
        <begin position="675"/>
        <end position="789"/>
    </location>
</feature>
<dbReference type="InterPro" id="IPR050612">
    <property type="entry name" value="Prok_Mopterin_Oxidored"/>
</dbReference>
<evidence type="ECO:0000256" key="3">
    <source>
        <dbReference type="ARBA" id="ARBA00022505"/>
    </source>
</evidence>
<dbReference type="GO" id="GO:0030288">
    <property type="term" value="C:outer membrane-bounded periplasmic space"/>
    <property type="evidence" value="ECO:0007669"/>
    <property type="project" value="TreeGrafter"/>
</dbReference>
<dbReference type="InterPro" id="IPR041460">
    <property type="entry name" value="Molybdopterin_N"/>
</dbReference>
<dbReference type="Gene3D" id="3.40.228.10">
    <property type="entry name" value="Dimethylsulfoxide Reductase, domain 2"/>
    <property type="match status" value="1"/>
</dbReference>
<keyword evidence="3" id="KW-0500">Molybdenum</keyword>
<dbReference type="Pfam" id="PF00384">
    <property type="entry name" value="Molybdopterin"/>
    <property type="match status" value="1"/>
</dbReference>
<comment type="similarity">
    <text evidence="2">Belongs to the prokaryotic molybdopterin-containing oxidoreductase family.</text>
</comment>
<dbReference type="InterPro" id="IPR006657">
    <property type="entry name" value="MoPterin_dinucl-bd_dom"/>
</dbReference>
<keyword evidence="5" id="KW-0560">Oxidoreductase</keyword>
<feature type="domain" description="Molybdopterin oxidoreductase" evidence="6">
    <location>
        <begin position="81"/>
        <end position="551"/>
    </location>
</feature>
<dbReference type="GeneID" id="28663050"/>
<dbReference type="GO" id="GO:0009061">
    <property type="term" value="P:anaerobic respiration"/>
    <property type="evidence" value="ECO:0007669"/>
    <property type="project" value="TreeGrafter"/>
</dbReference>
<dbReference type="PATRIC" id="fig|199.248.peg.1417"/>
<evidence type="ECO:0000259" key="6">
    <source>
        <dbReference type="Pfam" id="PF00384"/>
    </source>
</evidence>
<reference evidence="10" key="1">
    <citation type="submission" date="2015-08" db="EMBL/GenBank/DDBJ databases">
        <title>Comparative genomics of the Campylobacter concisus group.</title>
        <authorList>
            <person name="Miller W.G."/>
            <person name="Yee E."/>
            <person name="Chapman M.H."/>
            <person name="Huynh S."/>
            <person name="Bono J.L."/>
            <person name="On S.L.W."/>
            <person name="St Leger J."/>
            <person name="Foster G."/>
            <person name="Parker C.T."/>
        </authorList>
    </citation>
    <scope>NUCLEOTIDE SEQUENCE [LARGE SCALE GENOMIC DNA]</scope>
    <source>
        <strain evidence="10">ATCC 33237</strain>
    </source>
</reference>